<gene>
    <name evidence="2" type="ORF">JGU71_27665</name>
</gene>
<dbReference type="Pfam" id="PF09995">
    <property type="entry name" value="MPAB_Lcp_cat"/>
    <property type="match status" value="1"/>
</dbReference>
<protein>
    <submittedName>
        <fullName evidence="2">DUF2236 domain-containing protein</fullName>
    </submittedName>
</protein>
<name>A0A934NW57_9NOCA</name>
<dbReference type="GO" id="GO:0016491">
    <property type="term" value="F:oxidoreductase activity"/>
    <property type="evidence" value="ECO:0007669"/>
    <property type="project" value="InterPro"/>
</dbReference>
<dbReference type="AlphaFoldDB" id="A0A934NW57"/>
<dbReference type="PANTHER" id="PTHR36151:SF3">
    <property type="entry name" value="ER-BOUND OXYGENASE MPAB_MPAB'_RUBBER OXYGENASE CATALYTIC DOMAIN-CONTAINING PROTEIN"/>
    <property type="match status" value="1"/>
</dbReference>
<dbReference type="Proteomes" id="UP000655868">
    <property type="component" value="Unassembled WGS sequence"/>
</dbReference>
<dbReference type="PANTHER" id="PTHR36151">
    <property type="entry name" value="BLR2777 PROTEIN"/>
    <property type="match status" value="1"/>
</dbReference>
<feature type="domain" description="ER-bound oxygenase mpaB/mpaB'/Rubber oxygenase catalytic" evidence="1">
    <location>
        <begin position="48"/>
        <end position="287"/>
    </location>
</feature>
<evidence type="ECO:0000259" key="1">
    <source>
        <dbReference type="Pfam" id="PF09995"/>
    </source>
</evidence>
<keyword evidence="3" id="KW-1185">Reference proteome</keyword>
<comment type="caution">
    <text evidence="2">The sequence shown here is derived from an EMBL/GenBank/DDBJ whole genome shotgun (WGS) entry which is preliminary data.</text>
</comment>
<dbReference type="EMBL" id="JAEMNV010000013">
    <property type="protein sequence ID" value="MBJ8342673.1"/>
    <property type="molecule type" value="Genomic_DNA"/>
</dbReference>
<sequence length="382" mass="42326">MAALLDINTVFTAIDKLGKVGDVRLDLIKKKYEPAADYGFFGPGSMTWKVWTYPSSALMGFMRAVTIEQLDPNLNASVEASGGVRARTRTRYERTMRYFALVAVGETASATKASDILVKVHSKGIGIDPVTGSRYDSNSPESQLWIHMTAWHSILYCYEIFGPGKLTEEEETQYWAECAIAAECQTINPDDVPRSREAVIEFFESWRPRLAASALAQSMTRMILHPELAMPQDLPDITGPIMSLIGRFVASATISTYPQYMRQMFGIQQSAVEDKVVQTAMRALMTAVNSNMHLYDAVWSWLVPGTAPIMMPAVLGIPAVSEVTMTPREAQKLYGYDIPAEAHMDLRRKQEERVFGSHEAPSDEGLIESEAFFGGIKGVATV</sequence>
<dbReference type="InterPro" id="IPR018713">
    <property type="entry name" value="MPAB/Lcp_cat_dom"/>
</dbReference>
<dbReference type="RefSeq" id="WP_199708369.1">
    <property type="nucleotide sequence ID" value="NZ_JAEMNV010000013.1"/>
</dbReference>
<reference evidence="2" key="1">
    <citation type="submission" date="2020-12" db="EMBL/GenBank/DDBJ databases">
        <title>Antrihabitans popcorni sp. nov. and Antrihabitans auranticaus sp. nov., isolated from a larva cave.</title>
        <authorList>
            <person name="Lee S.D."/>
            <person name="Kim I.S."/>
        </authorList>
    </citation>
    <scope>NUCLEOTIDE SEQUENCE</scope>
    <source>
        <strain evidence="2">YC3-6</strain>
    </source>
</reference>
<accession>A0A934NW57</accession>
<evidence type="ECO:0000313" key="2">
    <source>
        <dbReference type="EMBL" id="MBJ8342673.1"/>
    </source>
</evidence>
<evidence type="ECO:0000313" key="3">
    <source>
        <dbReference type="Proteomes" id="UP000655868"/>
    </source>
</evidence>
<organism evidence="2 3">
    <name type="scientific">Antrihabitans stalagmiti</name>
    <dbReference type="NCBI Taxonomy" id="2799499"/>
    <lineage>
        <taxon>Bacteria</taxon>
        <taxon>Bacillati</taxon>
        <taxon>Actinomycetota</taxon>
        <taxon>Actinomycetes</taxon>
        <taxon>Mycobacteriales</taxon>
        <taxon>Nocardiaceae</taxon>
        <taxon>Antrihabitans</taxon>
    </lineage>
</organism>
<proteinExistence type="predicted"/>